<protein>
    <submittedName>
        <fullName evidence="4">1-acyl-sn-glycerol-3-phosphate acyltransferase</fullName>
    </submittedName>
</protein>
<keyword evidence="5" id="KW-1185">Reference proteome</keyword>
<feature type="domain" description="Phospholipid/glycerol acyltransferase" evidence="3">
    <location>
        <begin position="36"/>
        <end position="155"/>
    </location>
</feature>
<dbReference type="GO" id="GO:0016746">
    <property type="term" value="F:acyltransferase activity"/>
    <property type="evidence" value="ECO:0007669"/>
    <property type="project" value="UniProtKB-KW"/>
</dbReference>
<keyword evidence="1" id="KW-0808">Transferase</keyword>
<organism evidence="4 5">
    <name type="scientific">Actinacidiphila epipremni</name>
    <dbReference type="NCBI Taxonomy" id="2053013"/>
    <lineage>
        <taxon>Bacteria</taxon>
        <taxon>Bacillati</taxon>
        <taxon>Actinomycetota</taxon>
        <taxon>Actinomycetes</taxon>
        <taxon>Kitasatosporales</taxon>
        <taxon>Streptomycetaceae</taxon>
        <taxon>Actinacidiphila</taxon>
    </lineage>
</organism>
<dbReference type="PANTHER" id="PTHR10434">
    <property type="entry name" value="1-ACYL-SN-GLYCEROL-3-PHOSPHATE ACYLTRANSFERASE"/>
    <property type="match status" value="1"/>
</dbReference>
<dbReference type="PANTHER" id="PTHR10434:SF11">
    <property type="entry name" value="1-ACYL-SN-GLYCEROL-3-PHOSPHATE ACYLTRANSFERASE"/>
    <property type="match status" value="1"/>
</dbReference>
<dbReference type="CDD" id="cd07989">
    <property type="entry name" value="LPLAT_AGPAT-like"/>
    <property type="match status" value="1"/>
</dbReference>
<dbReference type="SUPFAM" id="SSF69593">
    <property type="entry name" value="Glycerol-3-phosphate (1)-acyltransferase"/>
    <property type="match status" value="1"/>
</dbReference>
<accession>A0ABX0ZQD9</accession>
<proteinExistence type="predicted"/>
<reference evidence="4 5" key="1">
    <citation type="submission" date="2020-03" db="EMBL/GenBank/DDBJ databases">
        <title>WGS of actinomycetes isolated from Thailand.</title>
        <authorList>
            <person name="Thawai C."/>
        </authorList>
    </citation>
    <scope>NUCLEOTIDE SEQUENCE [LARGE SCALE GENOMIC DNA]</scope>
    <source>
        <strain evidence="4 5">PRB2-1</strain>
    </source>
</reference>
<dbReference type="RefSeq" id="WP_167984991.1">
    <property type="nucleotide sequence ID" value="NZ_JAATEJ010000019.1"/>
</dbReference>
<dbReference type="InterPro" id="IPR002123">
    <property type="entry name" value="Plipid/glycerol_acylTrfase"/>
</dbReference>
<evidence type="ECO:0000256" key="1">
    <source>
        <dbReference type="ARBA" id="ARBA00022679"/>
    </source>
</evidence>
<comment type="caution">
    <text evidence="4">The sequence shown here is derived from an EMBL/GenBank/DDBJ whole genome shotgun (WGS) entry which is preliminary data.</text>
</comment>
<evidence type="ECO:0000313" key="5">
    <source>
        <dbReference type="Proteomes" id="UP000734511"/>
    </source>
</evidence>
<sequence length="232" mass="24655">MAFLYDTFRLLGSRPLRALWDLDIQGAHHIPRHSAAIVAANHLSVCDEYFLMSAVPRRMTFWAKEEYFDGTGARGAGMRLLMRGLGAIPVQRAGGREALAALAAALPVLEGGGLVCIYPEGTRSPDGRLYRGRTGAAHLAIAARVPVVPVGITGTDRVQPIGRRLPAWRRGEVTIRFGAPLTPPAPDAAGSPLRTALGFTAAVMESVRELSGLPYAGTFAPPRPRTAVPAAS</sequence>
<name>A0ABX0ZQD9_9ACTN</name>
<dbReference type="Pfam" id="PF01553">
    <property type="entry name" value="Acyltransferase"/>
    <property type="match status" value="1"/>
</dbReference>
<keyword evidence="2 4" id="KW-0012">Acyltransferase</keyword>
<dbReference type="EMBL" id="JAATEJ010000019">
    <property type="protein sequence ID" value="NJP46144.1"/>
    <property type="molecule type" value="Genomic_DNA"/>
</dbReference>
<dbReference type="Proteomes" id="UP000734511">
    <property type="component" value="Unassembled WGS sequence"/>
</dbReference>
<evidence type="ECO:0000256" key="2">
    <source>
        <dbReference type="ARBA" id="ARBA00023315"/>
    </source>
</evidence>
<evidence type="ECO:0000259" key="3">
    <source>
        <dbReference type="SMART" id="SM00563"/>
    </source>
</evidence>
<gene>
    <name evidence="4" type="ORF">HCN08_22450</name>
</gene>
<dbReference type="SMART" id="SM00563">
    <property type="entry name" value="PlsC"/>
    <property type="match status" value="1"/>
</dbReference>
<evidence type="ECO:0000313" key="4">
    <source>
        <dbReference type="EMBL" id="NJP46144.1"/>
    </source>
</evidence>